<dbReference type="SUPFAM" id="SSF55658">
    <property type="entry name" value="L9 N-domain-like"/>
    <property type="match status" value="1"/>
</dbReference>
<proteinExistence type="predicted"/>
<feature type="compositionally biased region" description="Low complexity" evidence="1">
    <location>
        <begin position="223"/>
        <end position="244"/>
    </location>
</feature>
<dbReference type="AlphaFoldDB" id="A0AAD7JSF4"/>
<dbReference type="InterPro" id="IPR011320">
    <property type="entry name" value="RNase_H1_N"/>
</dbReference>
<gene>
    <name evidence="3" type="ORF">B0H16DRAFT_1715329</name>
</gene>
<keyword evidence="4" id="KW-1185">Reference proteome</keyword>
<accession>A0AAD7JSF4</accession>
<dbReference type="EMBL" id="JARKIB010000016">
    <property type="protein sequence ID" value="KAJ7770673.1"/>
    <property type="molecule type" value="Genomic_DNA"/>
</dbReference>
<dbReference type="Gene3D" id="3.40.970.10">
    <property type="entry name" value="Ribonuclease H1, N-terminal domain"/>
    <property type="match status" value="1"/>
</dbReference>
<evidence type="ECO:0000313" key="4">
    <source>
        <dbReference type="Proteomes" id="UP001215598"/>
    </source>
</evidence>
<dbReference type="InterPro" id="IPR037056">
    <property type="entry name" value="RNase_H1_N_sf"/>
</dbReference>
<sequence>MLEAHQTPKTSYASEADASAFPFFFLPSSPFSSPKTSVCFLTVQLFVQMPCTPPYHAGPGHTDRSSHDKASGCAYYAVATGRVRGVFTNSWIAREQTDCYVDFSMKSFKTWAEMEFWWGLRCKELHANGCPPVEPVTFSLSPHPAHQPGPPPCTCHFPHAGPATIPHYFSTALSIVPVAPAAGPSSLGVQRIYPTAAPSPFNSPSASSASINSRVIPISLSTSSTTSSLSSESLLSASSTSTSSAGPFKKEESLELDPSSSPPQLRITHATRIQLMPTGRAYAEHLNAHEVPVCASLTPAHGDPSNTPTRHAVPTRPAAAAPMRALPSVLVTPAANHVLPVAAPELELDDGERLYGIRGVGVFYPSLAAAWRMAHRLGLLVSRIMVSSNVEKLEAWMTNQPFNGED</sequence>
<feature type="region of interest" description="Disordered" evidence="1">
    <location>
        <begin position="223"/>
        <end position="265"/>
    </location>
</feature>
<evidence type="ECO:0000313" key="3">
    <source>
        <dbReference type="EMBL" id="KAJ7770673.1"/>
    </source>
</evidence>
<organism evidence="3 4">
    <name type="scientific">Mycena metata</name>
    <dbReference type="NCBI Taxonomy" id="1033252"/>
    <lineage>
        <taxon>Eukaryota</taxon>
        <taxon>Fungi</taxon>
        <taxon>Dikarya</taxon>
        <taxon>Basidiomycota</taxon>
        <taxon>Agaricomycotina</taxon>
        <taxon>Agaricomycetes</taxon>
        <taxon>Agaricomycetidae</taxon>
        <taxon>Agaricales</taxon>
        <taxon>Marasmiineae</taxon>
        <taxon>Mycenaceae</taxon>
        <taxon>Mycena</taxon>
    </lineage>
</organism>
<evidence type="ECO:0000259" key="2">
    <source>
        <dbReference type="Pfam" id="PF01693"/>
    </source>
</evidence>
<dbReference type="Pfam" id="PF01693">
    <property type="entry name" value="Cauli_VI"/>
    <property type="match status" value="1"/>
</dbReference>
<protein>
    <recommendedName>
        <fullName evidence="2">Ribonuclease H1 N-terminal domain-containing protein</fullName>
    </recommendedName>
</protein>
<evidence type="ECO:0000256" key="1">
    <source>
        <dbReference type="SAM" id="MobiDB-lite"/>
    </source>
</evidence>
<feature type="compositionally biased region" description="Low complexity" evidence="1">
    <location>
        <begin position="256"/>
        <end position="265"/>
    </location>
</feature>
<comment type="caution">
    <text evidence="3">The sequence shown here is derived from an EMBL/GenBank/DDBJ whole genome shotgun (WGS) entry which is preliminary data.</text>
</comment>
<reference evidence="3" key="1">
    <citation type="submission" date="2023-03" db="EMBL/GenBank/DDBJ databases">
        <title>Massive genome expansion in bonnet fungi (Mycena s.s.) driven by repeated elements and novel gene families across ecological guilds.</title>
        <authorList>
            <consortium name="Lawrence Berkeley National Laboratory"/>
            <person name="Harder C.B."/>
            <person name="Miyauchi S."/>
            <person name="Viragh M."/>
            <person name="Kuo A."/>
            <person name="Thoen E."/>
            <person name="Andreopoulos B."/>
            <person name="Lu D."/>
            <person name="Skrede I."/>
            <person name="Drula E."/>
            <person name="Henrissat B."/>
            <person name="Morin E."/>
            <person name="Kohler A."/>
            <person name="Barry K."/>
            <person name="LaButti K."/>
            <person name="Morin E."/>
            <person name="Salamov A."/>
            <person name="Lipzen A."/>
            <person name="Mereny Z."/>
            <person name="Hegedus B."/>
            <person name="Baldrian P."/>
            <person name="Stursova M."/>
            <person name="Weitz H."/>
            <person name="Taylor A."/>
            <person name="Grigoriev I.V."/>
            <person name="Nagy L.G."/>
            <person name="Martin F."/>
            <person name="Kauserud H."/>
        </authorList>
    </citation>
    <scope>NUCLEOTIDE SEQUENCE</scope>
    <source>
        <strain evidence="3">CBHHK182m</strain>
    </source>
</reference>
<name>A0AAD7JSF4_9AGAR</name>
<dbReference type="Proteomes" id="UP001215598">
    <property type="component" value="Unassembled WGS sequence"/>
</dbReference>
<dbReference type="InterPro" id="IPR009027">
    <property type="entry name" value="Ribosomal_bL9/RNase_H1_N"/>
</dbReference>
<feature type="domain" description="Ribonuclease H1 N-terminal" evidence="2">
    <location>
        <begin position="75"/>
        <end position="113"/>
    </location>
</feature>